<dbReference type="VEuPathDB" id="FungiDB:BLGHR1_11264"/>
<evidence type="ECO:0000313" key="2">
    <source>
        <dbReference type="EMBL" id="SZF00522.1"/>
    </source>
</evidence>
<feature type="chain" id="PRO_5016673774" evidence="1">
    <location>
        <begin position="19"/>
        <end position="171"/>
    </location>
</feature>
<proteinExistence type="predicted"/>
<dbReference type="Proteomes" id="UP000275772">
    <property type="component" value="Unassembled WGS sequence"/>
</dbReference>
<organism evidence="2 3">
    <name type="scientific">Blumeria hordei</name>
    <name type="common">Barley powdery mildew</name>
    <name type="synonym">Blumeria graminis f. sp. hordei</name>
    <dbReference type="NCBI Taxonomy" id="2867405"/>
    <lineage>
        <taxon>Eukaryota</taxon>
        <taxon>Fungi</taxon>
        <taxon>Dikarya</taxon>
        <taxon>Ascomycota</taxon>
        <taxon>Pezizomycotina</taxon>
        <taxon>Leotiomycetes</taxon>
        <taxon>Erysiphales</taxon>
        <taxon>Erysiphaceae</taxon>
        <taxon>Blumeria</taxon>
    </lineage>
</organism>
<feature type="signal peptide" evidence="1">
    <location>
        <begin position="1"/>
        <end position="18"/>
    </location>
</feature>
<accession>A0A383UML4</accession>
<dbReference type="EMBL" id="UNSH01000011">
    <property type="protein sequence ID" value="SZF00522.1"/>
    <property type="molecule type" value="Genomic_DNA"/>
</dbReference>
<evidence type="ECO:0000256" key="1">
    <source>
        <dbReference type="SAM" id="SignalP"/>
    </source>
</evidence>
<keyword evidence="1" id="KW-0732">Signal</keyword>
<name>A0A383UML4_BLUHO</name>
<dbReference type="AlphaFoldDB" id="A0A383UML4"/>
<evidence type="ECO:0000313" key="3">
    <source>
        <dbReference type="Proteomes" id="UP000275772"/>
    </source>
</evidence>
<sequence>MKFPVSLVTIAISTVALAYCVPPSSQPTLPEGQEVISNSLKVPGENALEYCSSEFLSYPIRLFNVAIKPTIPTINEQVEVFVDGFTGIPLSPEVQLRVFDWASGRDLSEPINFFKYMNSINAQVPDHVGQFRLFFRFKPEPTILYSGQIGIELNYRKDFKLLCVKTPIRIF</sequence>
<protein>
    <submittedName>
        <fullName evidence="2">Uncharacterized protein</fullName>
    </submittedName>
</protein>
<gene>
    <name evidence="2" type="ORF">BLGHR1_11264</name>
</gene>
<reference evidence="2 3" key="1">
    <citation type="submission" date="2017-11" db="EMBL/GenBank/DDBJ databases">
        <authorList>
            <person name="Kracher B."/>
        </authorList>
    </citation>
    <scope>NUCLEOTIDE SEQUENCE [LARGE SCALE GENOMIC DNA]</scope>
    <source>
        <strain evidence="2 3">RACE1</strain>
    </source>
</reference>